<sequence>MAHDSRIQLSTLDHLTQARHTLSDRKKTKSQISTILIHERKRIVHLLSDIYPIDPIPHSPLHFKIRGLFLPNSVFIDHDTEIVAAALGFTAHLVYLLAFYLEVPLRYPIHPLSGHASIQDPITIMTTKRTFPLFEKHVDQQRFEYAVYLLNKNIEQENSIALHV</sequence>
<name>A0A1U7LNZ9_NEOID</name>
<accession>A0A1U7LNZ9</accession>
<dbReference type="GO" id="GO:0000323">
    <property type="term" value="C:lytic vacuole"/>
    <property type="evidence" value="ECO:0007669"/>
    <property type="project" value="TreeGrafter"/>
</dbReference>
<evidence type="ECO:0000256" key="1">
    <source>
        <dbReference type="ARBA" id="ARBA00023054"/>
    </source>
</evidence>
<comment type="caution">
    <text evidence="2">The sequence shown here is derived from an EMBL/GenBank/DDBJ whole genome shotgun (WGS) entry which is preliminary data.</text>
</comment>
<dbReference type="STRING" id="1198029.A0A1U7LNZ9"/>
<evidence type="ECO:0000313" key="3">
    <source>
        <dbReference type="Proteomes" id="UP000186594"/>
    </source>
</evidence>
<keyword evidence="1" id="KW-0175">Coiled coil</keyword>
<dbReference type="PANTHER" id="PTHR15157:SF5">
    <property type="entry name" value="UV RADIATION RESISTANCE-ASSOCIATED GENE PROTEIN"/>
    <property type="match status" value="1"/>
</dbReference>
<evidence type="ECO:0000313" key="2">
    <source>
        <dbReference type="EMBL" id="OLL24377.1"/>
    </source>
</evidence>
<protein>
    <submittedName>
        <fullName evidence="2">UV radiation resistance associated protein</fullName>
    </submittedName>
</protein>
<reference evidence="2 3" key="1">
    <citation type="submission" date="2016-04" db="EMBL/GenBank/DDBJ databases">
        <title>Evolutionary innovation and constraint leading to complex multicellularity in the Ascomycota.</title>
        <authorList>
            <person name="Cisse O."/>
            <person name="Nguyen A."/>
            <person name="Hewitt D.A."/>
            <person name="Jedd G."/>
            <person name="Stajich J.E."/>
        </authorList>
    </citation>
    <scope>NUCLEOTIDE SEQUENCE [LARGE SCALE GENOMIC DNA]</scope>
    <source>
        <strain evidence="2 3">DAH-3</strain>
    </source>
</reference>
<dbReference type="EMBL" id="LXFE01000836">
    <property type="protein sequence ID" value="OLL24377.1"/>
    <property type="molecule type" value="Genomic_DNA"/>
</dbReference>
<proteinExistence type="predicted"/>
<keyword evidence="3" id="KW-1185">Reference proteome</keyword>
<dbReference type="PANTHER" id="PTHR15157">
    <property type="entry name" value="UV RADIATION RESISTANCE-ASSOCIATED GENE PROTEIN"/>
    <property type="match status" value="1"/>
</dbReference>
<dbReference type="GO" id="GO:0000149">
    <property type="term" value="F:SNARE binding"/>
    <property type="evidence" value="ECO:0007669"/>
    <property type="project" value="TreeGrafter"/>
</dbReference>
<organism evidence="2 3">
    <name type="scientific">Neolecta irregularis (strain DAH-3)</name>
    <dbReference type="NCBI Taxonomy" id="1198029"/>
    <lineage>
        <taxon>Eukaryota</taxon>
        <taxon>Fungi</taxon>
        <taxon>Dikarya</taxon>
        <taxon>Ascomycota</taxon>
        <taxon>Taphrinomycotina</taxon>
        <taxon>Neolectales</taxon>
        <taxon>Neolectaceae</taxon>
        <taxon>Neolecta</taxon>
    </lineage>
</organism>
<dbReference type="OrthoDB" id="72772at2759"/>
<dbReference type="GO" id="GO:0035493">
    <property type="term" value="P:SNARE complex assembly"/>
    <property type="evidence" value="ECO:0007669"/>
    <property type="project" value="TreeGrafter"/>
</dbReference>
<dbReference type="Proteomes" id="UP000186594">
    <property type="component" value="Unassembled WGS sequence"/>
</dbReference>
<gene>
    <name evidence="2" type="ORF">NEOLI_004161</name>
</gene>
<dbReference type="GO" id="GO:0005768">
    <property type="term" value="C:endosome"/>
    <property type="evidence" value="ECO:0007669"/>
    <property type="project" value="TreeGrafter"/>
</dbReference>
<dbReference type="AlphaFoldDB" id="A0A1U7LNZ9"/>